<keyword evidence="8" id="KW-0346">Stress response</keyword>
<keyword evidence="5" id="KW-0804">Transcription</keyword>
<feature type="domain" description="RNA polymerase sigma-70 region 2" evidence="6">
    <location>
        <begin position="34"/>
        <end position="102"/>
    </location>
</feature>
<dbReference type="AlphaFoldDB" id="A0A6N4STY9"/>
<keyword evidence="3" id="KW-0731">Sigma factor</keyword>
<dbReference type="InterPro" id="IPR036388">
    <property type="entry name" value="WH-like_DNA-bd_sf"/>
</dbReference>
<dbReference type="GO" id="GO:0016987">
    <property type="term" value="F:sigma factor activity"/>
    <property type="evidence" value="ECO:0007669"/>
    <property type="project" value="UniProtKB-KW"/>
</dbReference>
<evidence type="ECO:0000256" key="4">
    <source>
        <dbReference type="ARBA" id="ARBA00023125"/>
    </source>
</evidence>
<evidence type="ECO:0000313" key="8">
    <source>
        <dbReference type="EMBL" id="ABG59901.1"/>
    </source>
</evidence>
<dbReference type="Gene3D" id="1.10.10.10">
    <property type="entry name" value="Winged helix-like DNA-binding domain superfamily/Winged helix DNA-binding domain"/>
    <property type="match status" value="1"/>
</dbReference>
<dbReference type="GO" id="GO:0006352">
    <property type="term" value="P:DNA-templated transcription initiation"/>
    <property type="evidence" value="ECO:0007669"/>
    <property type="project" value="InterPro"/>
</dbReference>
<dbReference type="GO" id="GO:0003677">
    <property type="term" value="F:DNA binding"/>
    <property type="evidence" value="ECO:0007669"/>
    <property type="project" value="UniProtKB-KW"/>
</dbReference>
<reference evidence="8 9" key="1">
    <citation type="journal article" date="2007" name="Appl. Environ. Microbiol.">
        <title>Genome sequence of the cellulolytic gliding bacterium Cytophaga hutchinsonii.</title>
        <authorList>
            <person name="Xie G."/>
            <person name="Bruce D.C."/>
            <person name="Challacombe J.F."/>
            <person name="Chertkov O."/>
            <person name="Detter J.C."/>
            <person name="Gilna P."/>
            <person name="Han C.S."/>
            <person name="Lucas S."/>
            <person name="Misra M."/>
            <person name="Myers G.L."/>
            <person name="Richardson P."/>
            <person name="Tapia R."/>
            <person name="Thayer N."/>
            <person name="Thompson L.S."/>
            <person name="Brettin T.S."/>
            <person name="Henrissat B."/>
            <person name="Wilson D.B."/>
            <person name="McBride M.J."/>
        </authorList>
    </citation>
    <scope>NUCLEOTIDE SEQUENCE [LARGE SCALE GENOMIC DNA]</scope>
    <source>
        <strain evidence="9">ATCC 33406 / DSM 1761 / CIP 103989 / NBRC 15051 / NCIMB 9469 / D465</strain>
    </source>
</reference>
<dbReference type="KEGG" id="chu:CHU_2649"/>
<dbReference type="Pfam" id="PF04542">
    <property type="entry name" value="Sigma70_r2"/>
    <property type="match status" value="1"/>
</dbReference>
<dbReference type="InterPro" id="IPR007630">
    <property type="entry name" value="RNA_pol_sigma70_r4"/>
</dbReference>
<dbReference type="NCBIfam" id="TIGR02937">
    <property type="entry name" value="sigma70-ECF"/>
    <property type="match status" value="1"/>
</dbReference>
<organism evidence="8 9">
    <name type="scientific">Cytophaga hutchinsonii (strain ATCC 33406 / DSM 1761 / CIP 103989 / NBRC 15051 / NCIMB 9469 / D465)</name>
    <dbReference type="NCBI Taxonomy" id="269798"/>
    <lineage>
        <taxon>Bacteria</taxon>
        <taxon>Pseudomonadati</taxon>
        <taxon>Bacteroidota</taxon>
        <taxon>Cytophagia</taxon>
        <taxon>Cytophagales</taxon>
        <taxon>Cytophagaceae</taxon>
        <taxon>Cytophaga</taxon>
    </lineage>
</organism>
<gene>
    <name evidence="8" type="primary">rpoE</name>
    <name evidence="8" type="ordered locus">CHU_2649</name>
</gene>
<dbReference type="Gene3D" id="1.10.1740.10">
    <property type="match status" value="1"/>
</dbReference>
<evidence type="ECO:0000259" key="7">
    <source>
        <dbReference type="Pfam" id="PF04545"/>
    </source>
</evidence>
<dbReference type="Pfam" id="PF04545">
    <property type="entry name" value="Sigma70_r4"/>
    <property type="match status" value="1"/>
</dbReference>
<comment type="similarity">
    <text evidence="1">Belongs to the sigma-70 factor family. ECF subfamily.</text>
</comment>
<evidence type="ECO:0000256" key="2">
    <source>
        <dbReference type="ARBA" id="ARBA00023015"/>
    </source>
</evidence>
<dbReference type="InterPro" id="IPR039425">
    <property type="entry name" value="RNA_pol_sigma-70-like"/>
</dbReference>
<evidence type="ECO:0000256" key="5">
    <source>
        <dbReference type="ARBA" id="ARBA00023163"/>
    </source>
</evidence>
<keyword evidence="4" id="KW-0238">DNA-binding</keyword>
<feature type="domain" description="RNA polymerase sigma-70 region 4" evidence="7">
    <location>
        <begin position="136"/>
        <end position="185"/>
    </location>
</feature>
<dbReference type="PANTHER" id="PTHR43133">
    <property type="entry name" value="RNA POLYMERASE ECF-TYPE SIGMA FACTO"/>
    <property type="match status" value="1"/>
</dbReference>
<keyword evidence="9" id="KW-1185">Reference proteome</keyword>
<dbReference type="Proteomes" id="UP000001822">
    <property type="component" value="Chromosome"/>
</dbReference>
<proteinExistence type="inferred from homology"/>
<dbReference type="EMBL" id="CP000383">
    <property type="protein sequence ID" value="ABG59901.1"/>
    <property type="molecule type" value="Genomic_DNA"/>
</dbReference>
<dbReference type="SUPFAM" id="SSF88659">
    <property type="entry name" value="Sigma3 and sigma4 domains of RNA polymerase sigma factors"/>
    <property type="match status" value="1"/>
</dbReference>
<sequence length="196" mass="23565">MTLESKYHKKPEEIEEEQLWIEKAKQNPQHFAVLYEKYYKTIFLYLFRKVNDMDVAGDLCSDVFSKALSAIQSYEYKGVPYSAWLYRIAANEANMYFRKHNKREMICIDDTSIHLLNEDLQESNEENIYLTFLPLCLERLKPDEVILVQWRFFENKAFKEVGEIMNMTENNAKVKTYRILEKIRKWMLEMKGKSNE</sequence>
<dbReference type="InterPro" id="IPR007627">
    <property type="entry name" value="RNA_pol_sigma70_r2"/>
</dbReference>
<dbReference type="InterPro" id="IPR013324">
    <property type="entry name" value="RNA_pol_sigma_r3/r4-like"/>
</dbReference>
<dbReference type="InterPro" id="IPR014284">
    <property type="entry name" value="RNA_pol_sigma-70_dom"/>
</dbReference>
<protein>
    <submittedName>
        <fullName evidence="8">RNA polymerase, sigma-E factor heat shock and oxidative stress</fullName>
    </submittedName>
</protein>
<evidence type="ECO:0000256" key="3">
    <source>
        <dbReference type="ARBA" id="ARBA00023082"/>
    </source>
</evidence>
<dbReference type="PANTHER" id="PTHR43133:SF60">
    <property type="entry name" value="RNA POLYMERASE SIGMA FACTOR SIGV"/>
    <property type="match status" value="1"/>
</dbReference>
<evidence type="ECO:0000256" key="1">
    <source>
        <dbReference type="ARBA" id="ARBA00010641"/>
    </source>
</evidence>
<name>A0A6N4STY9_CYTH3</name>
<dbReference type="InterPro" id="IPR013325">
    <property type="entry name" value="RNA_pol_sigma_r2"/>
</dbReference>
<dbReference type="SUPFAM" id="SSF88946">
    <property type="entry name" value="Sigma2 domain of RNA polymerase sigma factors"/>
    <property type="match status" value="1"/>
</dbReference>
<evidence type="ECO:0000259" key="6">
    <source>
        <dbReference type="Pfam" id="PF04542"/>
    </source>
</evidence>
<accession>A0A6N4STY9</accession>
<keyword evidence="2" id="KW-0805">Transcription regulation</keyword>
<evidence type="ECO:0000313" key="9">
    <source>
        <dbReference type="Proteomes" id="UP000001822"/>
    </source>
</evidence>